<evidence type="ECO:0000313" key="3">
    <source>
        <dbReference type="EMBL" id="SUE33256.1"/>
    </source>
</evidence>
<dbReference type="InterPro" id="IPR051047">
    <property type="entry name" value="AccD/PCCB"/>
</dbReference>
<dbReference type="GO" id="GO:0004658">
    <property type="term" value="F:propionyl-CoA carboxylase activity"/>
    <property type="evidence" value="ECO:0007669"/>
    <property type="project" value="UniProtKB-EC"/>
</dbReference>
<dbReference type="PROSITE" id="PS50989">
    <property type="entry name" value="COA_CT_CTER"/>
    <property type="match status" value="1"/>
</dbReference>
<sequence length="514" mass="55442">MGKAYEKFLARQAALEKQYDAKYYEKQHNRGKLTARERMELLFDEGTFEEVDAYATPAAAGGFGKSTNALGDGVITGYGTVGGKQVYAFSQDFNVLGGSLGSVHAAKIVKIQSMALKTGSPLIALIDSGGARIQEGITSLNGYANIFRQNVLSSGVIPQISAIMGPAAGGAVYSPALTDFIFMTESTSYMFVTGPDVVRQVLNEEVTAEELGGASVHSTRTGVADFVFSDDENTIKGIKMLLSFLPANNIENPPFVATDDPAGRAEEALLDVVPDDPDKPYDVLEVIRMITDHGRFLEVGAGHARNIVTGLTRIGGYVVGIIANQPKVMAGTLDIDASVKAARFINFCDSFNIPIVTFEDVPGFLPGTDQEHAGIIRHGAKLLYSYTRATVPRITVILRKAYGGAYIVMNSKGIGGDFCYAWPTAEIAVMGPDGATAILYRKELAEAEDPAALKKELSAKYREEIANPYVADEKGFIDEVIDPRFTREKIVNALKTLEKKSVSMPRRKHGNTPL</sequence>
<dbReference type="STRING" id="880526.GCA_000427365_00985"/>
<dbReference type="InterPro" id="IPR029045">
    <property type="entry name" value="ClpP/crotonase-like_dom_sf"/>
</dbReference>
<evidence type="ECO:0000313" key="4">
    <source>
        <dbReference type="Proteomes" id="UP000255233"/>
    </source>
</evidence>
<dbReference type="PANTHER" id="PTHR43842">
    <property type="entry name" value="PROPIONYL-COA CARBOXYLASE BETA CHAIN"/>
    <property type="match status" value="1"/>
</dbReference>
<protein>
    <submittedName>
        <fullName evidence="3">Probable propionyl-CoA carboxylase beta chain 5</fullName>
        <ecNumber evidence="3">6.4.1.3</ecNumber>
    </submittedName>
</protein>
<name>A0A379MP59_9BACT</name>
<dbReference type="OrthoDB" id="9803706at2"/>
<keyword evidence="3" id="KW-0436">Ligase</keyword>
<organism evidence="3 4">
    <name type="scientific">Rikenella microfusus</name>
    <dbReference type="NCBI Taxonomy" id="28139"/>
    <lineage>
        <taxon>Bacteria</taxon>
        <taxon>Pseudomonadati</taxon>
        <taxon>Bacteroidota</taxon>
        <taxon>Bacteroidia</taxon>
        <taxon>Bacteroidales</taxon>
        <taxon>Rikenellaceae</taxon>
        <taxon>Rikenella</taxon>
    </lineage>
</organism>
<accession>A0A379MP59</accession>
<dbReference type="PRINTS" id="PR01070">
    <property type="entry name" value="ACCCTRFRASEB"/>
</dbReference>
<dbReference type="InterPro" id="IPR034733">
    <property type="entry name" value="AcCoA_carboxyl_beta"/>
</dbReference>
<gene>
    <name evidence="3" type="primary">accD5_2</name>
    <name evidence="3" type="ORF">NCTC11190_00460</name>
</gene>
<reference evidence="3 4" key="1">
    <citation type="submission" date="2018-06" db="EMBL/GenBank/DDBJ databases">
        <authorList>
            <consortium name="Pathogen Informatics"/>
            <person name="Doyle S."/>
        </authorList>
    </citation>
    <scope>NUCLEOTIDE SEQUENCE [LARGE SCALE GENOMIC DNA]</scope>
    <source>
        <strain evidence="3 4">NCTC11190</strain>
    </source>
</reference>
<dbReference type="GO" id="GO:0003989">
    <property type="term" value="F:acetyl-CoA carboxylase activity"/>
    <property type="evidence" value="ECO:0007669"/>
    <property type="project" value="InterPro"/>
</dbReference>
<dbReference type="Gene3D" id="3.90.226.10">
    <property type="entry name" value="2-enoyl-CoA Hydratase, Chain A, domain 1"/>
    <property type="match status" value="2"/>
</dbReference>
<evidence type="ECO:0000259" key="2">
    <source>
        <dbReference type="PROSITE" id="PS50989"/>
    </source>
</evidence>
<dbReference type="PROSITE" id="PS50980">
    <property type="entry name" value="COA_CT_NTER"/>
    <property type="match status" value="1"/>
</dbReference>
<dbReference type="Proteomes" id="UP000255233">
    <property type="component" value="Unassembled WGS sequence"/>
</dbReference>
<dbReference type="RefSeq" id="WP_027290736.1">
    <property type="nucleotide sequence ID" value="NZ_CALVFX010000003.1"/>
</dbReference>
<feature type="domain" description="CoA carboxyltransferase C-terminal" evidence="2">
    <location>
        <begin position="261"/>
        <end position="504"/>
    </location>
</feature>
<dbReference type="SUPFAM" id="SSF52096">
    <property type="entry name" value="ClpP/crotonase"/>
    <property type="match status" value="2"/>
</dbReference>
<dbReference type="InterPro" id="IPR011763">
    <property type="entry name" value="COA_CT_C"/>
</dbReference>
<dbReference type="GO" id="GO:0009317">
    <property type="term" value="C:acetyl-CoA carboxylase complex"/>
    <property type="evidence" value="ECO:0007669"/>
    <property type="project" value="InterPro"/>
</dbReference>
<proteinExistence type="predicted"/>
<dbReference type="EC" id="6.4.1.3" evidence="3"/>
<keyword evidence="4" id="KW-1185">Reference proteome</keyword>
<evidence type="ECO:0000259" key="1">
    <source>
        <dbReference type="PROSITE" id="PS50980"/>
    </source>
</evidence>
<dbReference type="InterPro" id="IPR000438">
    <property type="entry name" value="Acetyl_CoA_COase_Trfase_b_su"/>
</dbReference>
<dbReference type="GO" id="GO:0006633">
    <property type="term" value="P:fatty acid biosynthetic process"/>
    <property type="evidence" value="ECO:0007669"/>
    <property type="project" value="InterPro"/>
</dbReference>
<dbReference type="AlphaFoldDB" id="A0A379MP59"/>
<dbReference type="PANTHER" id="PTHR43842:SF2">
    <property type="entry name" value="PROPIONYL-COA CARBOXYLASE BETA CHAIN, MITOCHONDRIAL"/>
    <property type="match status" value="1"/>
</dbReference>
<feature type="domain" description="CoA carboxyltransferase N-terminal" evidence="1">
    <location>
        <begin position="1"/>
        <end position="257"/>
    </location>
</feature>
<dbReference type="InterPro" id="IPR011762">
    <property type="entry name" value="COA_CT_N"/>
</dbReference>
<dbReference type="Pfam" id="PF01039">
    <property type="entry name" value="Carboxyl_trans"/>
    <property type="match status" value="1"/>
</dbReference>
<dbReference type="EMBL" id="UGVL01000001">
    <property type="protein sequence ID" value="SUE33256.1"/>
    <property type="molecule type" value="Genomic_DNA"/>
</dbReference>